<sequence>MKEELFDEIMEAVIDGEKSKVVSLVNKAVAEGIGAGEILNKALIAGMNEVGVLFKEGEMFVPEVLVASNALQAGIDIIKPQLVADDVKSIGRIVTVTVEGDLHDIGIKLCGLMLEGAGFEVINIGVDRPAREIVDKIKEFEPAIIGMSAMLTTTMANMKEVIDILKEEGLYDKVKVMIGGAPTSPSFAEKIDANYSADASECVSVAKKLVGAV</sequence>
<dbReference type="GO" id="GO:0005829">
    <property type="term" value="C:cytosol"/>
    <property type="evidence" value="ECO:0007669"/>
    <property type="project" value="TreeGrafter"/>
</dbReference>
<dbReference type="GO" id="GO:0008705">
    <property type="term" value="F:methionine synthase activity"/>
    <property type="evidence" value="ECO:0007669"/>
    <property type="project" value="TreeGrafter"/>
</dbReference>
<dbReference type="GO" id="GO:0031419">
    <property type="term" value="F:cobalamin binding"/>
    <property type="evidence" value="ECO:0007669"/>
    <property type="project" value="InterPro"/>
</dbReference>
<proteinExistence type="inferred from homology"/>
<dbReference type="GeneID" id="90983685"/>
<accession>A0A073IS61</accession>
<dbReference type="GO" id="GO:0046872">
    <property type="term" value="F:metal ion binding"/>
    <property type="evidence" value="ECO:0007669"/>
    <property type="project" value="UniProtKB-KW"/>
</dbReference>
<evidence type="ECO:0000256" key="2">
    <source>
        <dbReference type="ARBA" id="ARBA00022723"/>
    </source>
</evidence>
<dbReference type="PANTHER" id="PTHR45833">
    <property type="entry name" value="METHIONINE SYNTHASE"/>
    <property type="match status" value="1"/>
</dbReference>
<dbReference type="InterPro" id="IPR036594">
    <property type="entry name" value="Meth_synthase_dom"/>
</dbReference>
<keyword evidence="2" id="KW-0479">Metal-binding</keyword>
<keyword evidence="6" id="KW-0808">Transferase</keyword>
<gene>
    <name evidence="6" type="ORF">EH55_05185</name>
</gene>
<dbReference type="Gene3D" id="3.40.50.280">
    <property type="entry name" value="Cobalamin-binding domain"/>
    <property type="match status" value="1"/>
</dbReference>
<dbReference type="InterPro" id="IPR003759">
    <property type="entry name" value="Cbl-bd_cap"/>
</dbReference>
<dbReference type="RefSeq" id="WP_037976205.1">
    <property type="nucleotide sequence ID" value="NZ_CALIAO010000030.1"/>
</dbReference>
<protein>
    <submittedName>
        <fullName evidence="6">Methyltransferase</fullName>
    </submittedName>
</protein>
<dbReference type="PROSITE" id="PS51332">
    <property type="entry name" value="B12_BINDING"/>
    <property type="match status" value="1"/>
</dbReference>
<dbReference type="GO" id="GO:0046653">
    <property type="term" value="P:tetrahydrofolate metabolic process"/>
    <property type="evidence" value="ECO:0007669"/>
    <property type="project" value="TreeGrafter"/>
</dbReference>
<feature type="domain" description="B12-binding" evidence="4">
    <location>
        <begin position="90"/>
        <end position="213"/>
    </location>
</feature>
<dbReference type="SUPFAM" id="SSF47644">
    <property type="entry name" value="Methionine synthase domain"/>
    <property type="match status" value="1"/>
</dbReference>
<dbReference type="InterPro" id="IPR036724">
    <property type="entry name" value="Cobalamin-bd_sf"/>
</dbReference>
<dbReference type="PANTHER" id="PTHR45833:SF1">
    <property type="entry name" value="METHIONINE SYNTHASE"/>
    <property type="match status" value="1"/>
</dbReference>
<dbReference type="STRING" id="2754.EH55_05185"/>
<dbReference type="Gene3D" id="1.10.1240.10">
    <property type="entry name" value="Methionine synthase domain"/>
    <property type="match status" value="1"/>
</dbReference>
<dbReference type="OrthoDB" id="9803687at2"/>
<dbReference type="InterPro" id="IPR050554">
    <property type="entry name" value="Met_Synthase/Corrinoid"/>
</dbReference>
<feature type="domain" description="B12-binding N-terminal" evidence="5">
    <location>
        <begin position="1"/>
        <end position="90"/>
    </location>
</feature>
<organism evidence="6 7">
    <name type="scientific">Synergistes jonesii</name>
    <dbReference type="NCBI Taxonomy" id="2754"/>
    <lineage>
        <taxon>Bacteria</taxon>
        <taxon>Thermotogati</taxon>
        <taxon>Synergistota</taxon>
        <taxon>Synergistia</taxon>
        <taxon>Synergistales</taxon>
        <taxon>Synergistaceae</taxon>
        <taxon>Synergistes</taxon>
    </lineage>
</organism>
<dbReference type="CDD" id="cd02070">
    <property type="entry name" value="corrinoid_protein_B12-BD"/>
    <property type="match status" value="1"/>
</dbReference>
<name>A0A073IS61_9BACT</name>
<keyword evidence="6" id="KW-0489">Methyltransferase</keyword>
<comment type="caution">
    <text evidence="6">The sequence shown here is derived from an EMBL/GenBank/DDBJ whole genome shotgun (WGS) entry which is preliminary data.</text>
</comment>
<dbReference type="FunFam" id="3.40.50.280:FF:000003">
    <property type="entry name" value="Dimethylamine methyltransferase corrinoid protein"/>
    <property type="match status" value="1"/>
</dbReference>
<evidence type="ECO:0000256" key="3">
    <source>
        <dbReference type="ARBA" id="ARBA00023285"/>
    </source>
</evidence>
<keyword evidence="7" id="KW-1185">Reference proteome</keyword>
<dbReference type="PROSITE" id="PS51337">
    <property type="entry name" value="B12_BINDING_NTER"/>
    <property type="match status" value="1"/>
</dbReference>
<dbReference type="SUPFAM" id="SSF52242">
    <property type="entry name" value="Cobalamin (vitamin B12)-binding domain"/>
    <property type="match status" value="1"/>
</dbReference>
<dbReference type="eggNOG" id="COG5012">
    <property type="taxonomic scope" value="Bacteria"/>
</dbReference>
<evidence type="ECO:0000259" key="4">
    <source>
        <dbReference type="PROSITE" id="PS51332"/>
    </source>
</evidence>
<evidence type="ECO:0000256" key="1">
    <source>
        <dbReference type="ARBA" id="ARBA00010854"/>
    </source>
</evidence>
<dbReference type="Proteomes" id="UP000027665">
    <property type="component" value="Unassembled WGS sequence"/>
</dbReference>
<evidence type="ECO:0000313" key="6">
    <source>
        <dbReference type="EMBL" id="KEJ92395.1"/>
    </source>
</evidence>
<dbReference type="GO" id="GO:0050667">
    <property type="term" value="P:homocysteine metabolic process"/>
    <property type="evidence" value="ECO:0007669"/>
    <property type="project" value="TreeGrafter"/>
</dbReference>
<dbReference type="InterPro" id="IPR006158">
    <property type="entry name" value="Cobalamin-bd"/>
</dbReference>
<keyword evidence="3" id="KW-0170">Cobalt</keyword>
<dbReference type="AlphaFoldDB" id="A0A073IS61"/>
<dbReference type="GO" id="GO:0032259">
    <property type="term" value="P:methylation"/>
    <property type="evidence" value="ECO:0007669"/>
    <property type="project" value="UniProtKB-KW"/>
</dbReference>
<reference evidence="6 7" key="1">
    <citation type="submission" date="2014-04" db="EMBL/GenBank/DDBJ databases">
        <title>Draft Genome Sequence of Synergistes jonesii.</title>
        <authorList>
            <person name="Coil D.A."/>
            <person name="Eisen J.A."/>
            <person name="Holland-Moritz H.E."/>
        </authorList>
    </citation>
    <scope>NUCLEOTIDE SEQUENCE [LARGE SCALE GENOMIC DNA]</scope>
    <source>
        <strain evidence="6 7">78-1</strain>
    </source>
</reference>
<evidence type="ECO:0000313" key="7">
    <source>
        <dbReference type="Proteomes" id="UP000027665"/>
    </source>
</evidence>
<dbReference type="SMART" id="SM01018">
    <property type="entry name" value="B12-binding_2"/>
    <property type="match status" value="1"/>
</dbReference>
<dbReference type="Pfam" id="PF02607">
    <property type="entry name" value="B12-binding_2"/>
    <property type="match status" value="1"/>
</dbReference>
<evidence type="ECO:0000259" key="5">
    <source>
        <dbReference type="PROSITE" id="PS51337"/>
    </source>
</evidence>
<dbReference type="Pfam" id="PF02310">
    <property type="entry name" value="B12-binding"/>
    <property type="match status" value="1"/>
</dbReference>
<comment type="similarity">
    <text evidence="1">Belongs to the methylamine corrinoid protein family.</text>
</comment>
<dbReference type="EMBL" id="JMKI01000031">
    <property type="protein sequence ID" value="KEJ92395.1"/>
    <property type="molecule type" value="Genomic_DNA"/>
</dbReference>